<dbReference type="EMBL" id="JBHLZP010000692">
    <property type="protein sequence ID" value="MFB9839345.1"/>
    <property type="molecule type" value="Genomic_DNA"/>
</dbReference>
<gene>
    <name evidence="2" type="ORF">ACFFNX_45105</name>
</gene>
<evidence type="ECO:0000313" key="3">
    <source>
        <dbReference type="Proteomes" id="UP001589627"/>
    </source>
</evidence>
<feature type="compositionally biased region" description="Pro residues" evidence="1">
    <location>
        <begin position="67"/>
        <end position="76"/>
    </location>
</feature>
<evidence type="ECO:0000313" key="2">
    <source>
        <dbReference type="EMBL" id="MFB9839345.1"/>
    </source>
</evidence>
<protein>
    <submittedName>
        <fullName evidence="2">Uncharacterized protein</fullName>
    </submittedName>
</protein>
<proteinExistence type="predicted"/>
<organism evidence="2 3">
    <name type="scientific">Actinoallomurus acaciae</name>
    <dbReference type="NCBI Taxonomy" id="502577"/>
    <lineage>
        <taxon>Bacteria</taxon>
        <taxon>Bacillati</taxon>
        <taxon>Actinomycetota</taxon>
        <taxon>Actinomycetes</taxon>
        <taxon>Streptosporangiales</taxon>
        <taxon>Thermomonosporaceae</taxon>
        <taxon>Actinoallomurus</taxon>
    </lineage>
</organism>
<comment type="caution">
    <text evidence="2">The sequence shown here is derived from an EMBL/GenBank/DDBJ whole genome shotgun (WGS) entry which is preliminary data.</text>
</comment>
<reference evidence="2 3" key="1">
    <citation type="submission" date="2024-09" db="EMBL/GenBank/DDBJ databases">
        <authorList>
            <person name="Sun Q."/>
            <person name="Mori K."/>
        </authorList>
    </citation>
    <scope>NUCLEOTIDE SEQUENCE [LARGE SCALE GENOMIC DNA]</scope>
    <source>
        <strain evidence="2 3">TBRC 0563</strain>
    </source>
</reference>
<dbReference type="Proteomes" id="UP001589627">
    <property type="component" value="Unassembled WGS sequence"/>
</dbReference>
<feature type="region of interest" description="Disordered" evidence="1">
    <location>
        <begin position="65"/>
        <end position="119"/>
    </location>
</feature>
<keyword evidence="3" id="KW-1185">Reference proteome</keyword>
<accession>A0ABV5YWF2</accession>
<feature type="non-terminal residue" evidence="2">
    <location>
        <position position="119"/>
    </location>
</feature>
<evidence type="ECO:0000256" key="1">
    <source>
        <dbReference type="SAM" id="MobiDB-lite"/>
    </source>
</evidence>
<feature type="compositionally biased region" description="Basic and acidic residues" evidence="1">
    <location>
        <begin position="99"/>
        <end position="113"/>
    </location>
</feature>
<name>A0ABV5YWF2_9ACTN</name>
<sequence>MTQHRSQNRASRHLIDLDARYRERLHRGHALAPVEAVPADGTLLDVVPLPDTGKVLMIVAHVVPASAAPPGPPPEIPADRLPAPPQATADAQPITDAPAPHEPRVPAEARVHAEGAPAP</sequence>